<dbReference type="Proteomes" id="UP000016932">
    <property type="component" value="Unassembled WGS sequence"/>
</dbReference>
<accession>M2YH76</accession>
<keyword evidence="2" id="KW-1185">Reference proteome</keyword>
<dbReference type="AlphaFoldDB" id="M2YH76"/>
<gene>
    <name evidence="1" type="ORF">MYCFIDRAFT_112825</name>
</gene>
<dbReference type="EMBL" id="KB446567">
    <property type="protein sequence ID" value="EME77180.1"/>
    <property type="molecule type" value="Genomic_DNA"/>
</dbReference>
<dbReference type="OrthoDB" id="432234at2759"/>
<sequence length="73" mass="8046">PIARNIRLLVYKSQGLTIDKAVLSFSKKDLCSSLSFVVASRVKILQGLNSDRPFDSDHIRKSESAIAALRDAD</sequence>
<proteinExistence type="predicted"/>
<dbReference type="GeneID" id="19330232"/>
<evidence type="ECO:0000313" key="2">
    <source>
        <dbReference type="Proteomes" id="UP000016932"/>
    </source>
</evidence>
<dbReference type="VEuPathDB" id="FungiDB:MYCFIDRAFT_112825"/>
<name>M2YH76_PSEFD</name>
<dbReference type="HOGENOM" id="CLU_2711701_0_0_1"/>
<protein>
    <submittedName>
        <fullName evidence="1">Uncharacterized protein</fullName>
    </submittedName>
</protein>
<feature type="non-terminal residue" evidence="1">
    <location>
        <position position="73"/>
    </location>
</feature>
<feature type="non-terminal residue" evidence="1">
    <location>
        <position position="1"/>
    </location>
</feature>
<organism evidence="1 2">
    <name type="scientific">Pseudocercospora fijiensis (strain CIRAD86)</name>
    <name type="common">Black leaf streak disease fungus</name>
    <name type="synonym">Mycosphaerella fijiensis</name>
    <dbReference type="NCBI Taxonomy" id="383855"/>
    <lineage>
        <taxon>Eukaryota</taxon>
        <taxon>Fungi</taxon>
        <taxon>Dikarya</taxon>
        <taxon>Ascomycota</taxon>
        <taxon>Pezizomycotina</taxon>
        <taxon>Dothideomycetes</taxon>
        <taxon>Dothideomycetidae</taxon>
        <taxon>Mycosphaerellales</taxon>
        <taxon>Mycosphaerellaceae</taxon>
        <taxon>Pseudocercospora</taxon>
    </lineage>
</organism>
<dbReference type="KEGG" id="pfj:MYCFIDRAFT_112825"/>
<dbReference type="RefSeq" id="XP_007932227.1">
    <property type="nucleotide sequence ID" value="XM_007934036.1"/>
</dbReference>
<evidence type="ECO:0000313" key="1">
    <source>
        <dbReference type="EMBL" id="EME77180.1"/>
    </source>
</evidence>
<reference evidence="1 2" key="1">
    <citation type="journal article" date="2012" name="PLoS Pathog.">
        <title>Diverse lifestyles and strategies of plant pathogenesis encoded in the genomes of eighteen Dothideomycetes fungi.</title>
        <authorList>
            <person name="Ohm R.A."/>
            <person name="Feau N."/>
            <person name="Henrissat B."/>
            <person name="Schoch C.L."/>
            <person name="Horwitz B.A."/>
            <person name="Barry K.W."/>
            <person name="Condon B.J."/>
            <person name="Copeland A.C."/>
            <person name="Dhillon B."/>
            <person name="Glaser F."/>
            <person name="Hesse C.N."/>
            <person name="Kosti I."/>
            <person name="LaButti K."/>
            <person name="Lindquist E.A."/>
            <person name="Lucas S."/>
            <person name="Salamov A.A."/>
            <person name="Bradshaw R.E."/>
            <person name="Ciuffetti L."/>
            <person name="Hamelin R.C."/>
            <person name="Kema G.H.J."/>
            <person name="Lawrence C."/>
            <person name="Scott J.A."/>
            <person name="Spatafora J.W."/>
            <person name="Turgeon B.G."/>
            <person name="de Wit P.J.G.M."/>
            <person name="Zhong S."/>
            <person name="Goodwin S.B."/>
            <person name="Grigoriev I.V."/>
        </authorList>
    </citation>
    <scope>NUCLEOTIDE SEQUENCE [LARGE SCALE GENOMIC DNA]</scope>
    <source>
        <strain evidence="1 2">CIRAD86</strain>
    </source>
</reference>